<organism evidence="2 3">
    <name type="scientific">Botryotinia fuckeliana (strain T4)</name>
    <name type="common">Noble rot fungus</name>
    <name type="synonym">Botrytis cinerea</name>
    <dbReference type="NCBI Taxonomy" id="999810"/>
    <lineage>
        <taxon>Eukaryota</taxon>
        <taxon>Fungi</taxon>
        <taxon>Dikarya</taxon>
        <taxon>Ascomycota</taxon>
        <taxon>Pezizomycotina</taxon>
        <taxon>Leotiomycetes</taxon>
        <taxon>Helotiales</taxon>
        <taxon>Sclerotiniaceae</taxon>
        <taxon>Botrytis</taxon>
    </lineage>
</organism>
<evidence type="ECO:0000256" key="1">
    <source>
        <dbReference type="SAM" id="MobiDB-lite"/>
    </source>
</evidence>
<evidence type="ECO:0000313" key="3">
    <source>
        <dbReference type="Proteomes" id="UP000008177"/>
    </source>
</evidence>
<sequence>MPSSLRLFWSNSTPSSDNPQPFSATTADTVPIERKIMSLFLDAIITRGTDTDLFLYLNEGKGLDEHWEMLTSRRMLYIIVGRYGWIQSMSESQEFVSILFGDDDAFRM</sequence>
<dbReference type="EMBL" id="FQ790343">
    <property type="protein sequence ID" value="CCD52423.1"/>
    <property type="molecule type" value="Genomic_DNA"/>
</dbReference>
<name>G2YLC5_BOTF4</name>
<dbReference type="AlphaFoldDB" id="G2YLC5"/>
<accession>G2YLC5</accession>
<dbReference type="InParanoid" id="G2YLC5"/>
<evidence type="ECO:0000313" key="2">
    <source>
        <dbReference type="EMBL" id="CCD52423.1"/>
    </source>
</evidence>
<dbReference type="HOGENOM" id="CLU_2196534_0_0_1"/>
<dbReference type="Proteomes" id="UP000008177">
    <property type="component" value="Unplaced contigs"/>
</dbReference>
<reference evidence="3" key="1">
    <citation type="journal article" date="2011" name="PLoS Genet.">
        <title>Genomic analysis of the necrotrophic fungal pathogens Sclerotinia sclerotiorum and Botrytis cinerea.</title>
        <authorList>
            <person name="Amselem J."/>
            <person name="Cuomo C.A."/>
            <person name="van Kan J.A."/>
            <person name="Viaud M."/>
            <person name="Benito E.P."/>
            <person name="Couloux A."/>
            <person name="Coutinho P.M."/>
            <person name="de Vries R.P."/>
            <person name="Dyer P.S."/>
            <person name="Fillinger S."/>
            <person name="Fournier E."/>
            <person name="Gout L."/>
            <person name="Hahn M."/>
            <person name="Kohn L."/>
            <person name="Lapalu N."/>
            <person name="Plummer K.M."/>
            <person name="Pradier J.M."/>
            <person name="Quevillon E."/>
            <person name="Sharon A."/>
            <person name="Simon A."/>
            <person name="ten Have A."/>
            <person name="Tudzynski B."/>
            <person name="Tudzynski P."/>
            <person name="Wincker P."/>
            <person name="Andrew M."/>
            <person name="Anthouard V."/>
            <person name="Beever R.E."/>
            <person name="Beffa R."/>
            <person name="Benoit I."/>
            <person name="Bouzid O."/>
            <person name="Brault B."/>
            <person name="Chen Z."/>
            <person name="Choquer M."/>
            <person name="Collemare J."/>
            <person name="Cotton P."/>
            <person name="Danchin E.G."/>
            <person name="Da Silva C."/>
            <person name="Gautier A."/>
            <person name="Giraud C."/>
            <person name="Giraud T."/>
            <person name="Gonzalez C."/>
            <person name="Grossetete S."/>
            <person name="Guldener U."/>
            <person name="Henrissat B."/>
            <person name="Howlett B.J."/>
            <person name="Kodira C."/>
            <person name="Kretschmer M."/>
            <person name="Lappartient A."/>
            <person name="Leroch M."/>
            <person name="Levis C."/>
            <person name="Mauceli E."/>
            <person name="Neuveglise C."/>
            <person name="Oeser B."/>
            <person name="Pearson M."/>
            <person name="Poulain J."/>
            <person name="Poussereau N."/>
            <person name="Quesneville H."/>
            <person name="Rascle C."/>
            <person name="Schumacher J."/>
            <person name="Segurens B."/>
            <person name="Sexton A."/>
            <person name="Silva E."/>
            <person name="Sirven C."/>
            <person name="Soanes D.M."/>
            <person name="Talbot N.J."/>
            <person name="Templeton M."/>
            <person name="Yandava C."/>
            <person name="Yarden O."/>
            <person name="Zeng Q."/>
            <person name="Rollins J.A."/>
            <person name="Lebrun M.H."/>
            <person name="Dickman M."/>
        </authorList>
    </citation>
    <scope>NUCLEOTIDE SEQUENCE [LARGE SCALE GENOMIC DNA]</scope>
    <source>
        <strain evidence="3">T4</strain>
    </source>
</reference>
<gene>
    <name evidence="2" type="ORF">BofuT4_P077160.1</name>
</gene>
<protein>
    <submittedName>
        <fullName evidence="2">Uncharacterized protein</fullName>
    </submittedName>
</protein>
<feature type="region of interest" description="Disordered" evidence="1">
    <location>
        <begin position="1"/>
        <end position="25"/>
    </location>
</feature>
<proteinExistence type="predicted"/>